<proteinExistence type="predicted"/>
<reference evidence="1 2" key="1">
    <citation type="journal article" date="2019" name="Genome Biol. Evol.">
        <title>Insights into the evolution of the New World diploid cottons (Gossypium, subgenus Houzingenia) based on genome sequencing.</title>
        <authorList>
            <person name="Grover C.E."/>
            <person name="Arick M.A. 2nd"/>
            <person name="Thrash A."/>
            <person name="Conover J.L."/>
            <person name="Sanders W.S."/>
            <person name="Peterson D.G."/>
            <person name="Frelichowski J.E."/>
            <person name="Scheffler J.A."/>
            <person name="Scheffler B.E."/>
            <person name="Wendel J.F."/>
        </authorList>
    </citation>
    <scope>NUCLEOTIDE SEQUENCE [LARGE SCALE GENOMIC DNA]</scope>
    <source>
        <strain evidence="1">5</strain>
        <tissue evidence="1">Leaf</tissue>
    </source>
</reference>
<dbReference type="AlphaFoldDB" id="A0A7J9CZ21"/>
<name>A0A7J9CZ21_GOSGO</name>
<protein>
    <submittedName>
        <fullName evidence="1">Uncharacterized protein</fullName>
    </submittedName>
</protein>
<evidence type="ECO:0000313" key="2">
    <source>
        <dbReference type="Proteomes" id="UP000593579"/>
    </source>
</evidence>
<dbReference type="EMBL" id="JABEZY010257772">
    <property type="protein sequence ID" value="MBA0753739.1"/>
    <property type="molecule type" value="Genomic_DNA"/>
</dbReference>
<comment type="caution">
    <text evidence="1">The sequence shown here is derived from an EMBL/GenBank/DDBJ whole genome shotgun (WGS) entry which is preliminary data.</text>
</comment>
<organism evidence="1 2">
    <name type="scientific">Gossypium gossypioides</name>
    <name type="common">Mexican cotton</name>
    <name type="synonym">Selera gossypioides</name>
    <dbReference type="NCBI Taxonomy" id="34282"/>
    <lineage>
        <taxon>Eukaryota</taxon>
        <taxon>Viridiplantae</taxon>
        <taxon>Streptophyta</taxon>
        <taxon>Embryophyta</taxon>
        <taxon>Tracheophyta</taxon>
        <taxon>Spermatophyta</taxon>
        <taxon>Magnoliopsida</taxon>
        <taxon>eudicotyledons</taxon>
        <taxon>Gunneridae</taxon>
        <taxon>Pentapetalae</taxon>
        <taxon>rosids</taxon>
        <taxon>malvids</taxon>
        <taxon>Malvales</taxon>
        <taxon>Malvaceae</taxon>
        <taxon>Malvoideae</taxon>
        <taxon>Gossypium</taxon>
    </lineage>
</organism>
<dbReference type="Proteomes" id="UP000593579">
    <property type="component" value="Unassembled WGS sequence"/>
</dbReference>
<accession>A0A7J9CZ21</accession>
<sequence length="60" mass="6750">MLLPTSKQFHSAASVEELGEPHRLRIAILMDKAAGPWNPQNSFSISSRTPRAMLRSKAWM</sequence>
<keyword evidence="2" id="KW-1185">Reference proteome</keyword>
<gene>
    <name evidence="1" type="ORF">Gogos_022328</name>
</gene>
<evidence type="ECO:0000313" key="1">
    <source>
        <dbReference type="EMBL" id="MBA0753739.1"/>
    </source>
</evidence>